<protein>
    <submittedName>
        <fullName evidence="1">Uncharacterized protein</fullName>
    </submittedName>
</protein>
<accession>A0A8S5TQW5</accession>
<name>A0A8S5TQW5_9CAUD</name>
<organism evidence="1">
    <name type="scientific">Myoviridae sp. ctY1522</name>
    <dbReference type="NCBI Taxonomy" id="2825124"/>
    <lineage>
        <taxon>Viruses</taxon>
        <taxon>Duplodnaviria</taxon>
        <taxon>Heunggongvirae</taxon>
        <taxon>Uroviricota</taxon>
        <taxon>Caudoviricetes</taxon>
    </lineage>
</organism>
<proteinExistence type="predicted"/>
<dbReference type="EMBL" id="BK015906">
    <property type="protein sequence ID" value="DAF84602.1"/>
    <property type="molecule type" value="Genomic_DNA"/>
</dbReference>
<sequence>MGNSKVELSDGRVLMDLTGDTVTAASLASGVTAHGANGESIVGTAAIKVKHSAWGTSGEIEYVKFAEIATTYQYADMAFTINVVQRKQAVPTTLFIQFSGESGTDPSLGQFQAIGSRTDYWMKKESAGTWGLYAYKAEAYDEIDVLDAGLPEYAKTRIGISWCDTVISSIDGAIKCAAPTLDLRLTNGFGQGNGSFGYLVLNGYGICWGYTQVNAPMTSAWGSTFYGRTSTQITYPLTFASSPSIELTCEQVSGNVTGITAAGESVSGISGLYFYCPVSTTADVWVHWCAHGKLSGW</sequence>
<reference evidence="1" key="1">
    <citation type="journal article" date="2021" name="Proc. Natl. Acad. Sci. U.S.A.">
        <title>A Catalog of Tens of Thousands of Viruses from Human Metagenomes Reveals Hidden Associations with Chronic Diseases.</title>
        <authorList>
            <person name="Tisza M.J."/>
            <person name="Buck C.B."/>
        </authorList>
    </citation>
    <scope>NUCLEOTIDE SEQUENCE</scope>
    <source>
        <strain evidence="1">CtY1522</strain>
    </source>
</reference>
<evidence type="ECO:0000313" key="1">
    <source>
        <dbReference type="EMBL" id="DAF84602.1"/>
    </source>
</evidence>